<dbReference type="AlphaFoldDB" id="F2U3G3"/>
<sequence length="169" mass="18357">MVEEVFRGRNCPVANSTRCSLSVVARCFNVVSTEGDSSPTSLPTTTTATVVATASTAPSDDEGEQQQQQQQHMGEEEEEEEEERRNNLALLATRASGFGKGAEYRENKPLAVAQTRMHADSRTAATVKTTAQCHDTSFLHSVHGHTSLPFPSSLSSWTATFLRAALAWQ</sequence>
<keyword evidence="3" id="KW-1185">Reference proteome</keyword>
<name>F2U3G3_SALR5</name>
<evidence type="ECO:0000256" key="1">
    <source>
        <dbReference type="SAM" id="MobiDB-lite"/>
    </source>
</evidence>
<dbReference type="KEGG" id="sre:PTSG_02830"/>
<dbReference type="EMBL" id="GL832960">
    <property type="protein sequence ID" value="EGD82157.1"/>
    <property type="molecule type" value="Genomic_DNA"/>
</dbReference>
<protein>
    <submittedName>
        <fullName evidence="2">Uncharacterized protein</fullName>
    </submittedName>
</protein>
<evidence type="ECO:0000313" key="3">
    <source>
        <dbReference type="Proteomes" id="UP000007799"/>
    </source>
</evidence>
<dbReference type="Proteomes" id="UP000007799">
    <property type="component" value="Unassembled WGS sequence"/>
</dbReference>
<accession>F2U3G3</accession>
<proteinExistence type="predicted"/>
<gene>
    <name evidence="2" type="ORF">PTSG_02830</name>
</gene>
<organism evidence="3">
    <name type="scientific">Salpingoeca rosetta (strain ATCC 50818 / BSB-021)</name>
    <dbReference type="NCBI Taxonomy" id="946362"/>
    <lineage>
        <taxon>Eukaryota</taxon>
        <taxon>Choanoflagellata</taxon>
        <taxon>Craspedida</taxon>
        <taxon>Salpingoecidae</taxon>
        <taxon>Salpingoeca</taxon>
    </lineage>
</organism>
<evidence type="ECO:0000313" key="2">
    <source>
        <dbReference type="EMBL" id="EGD82157.1"/>
    </source>
</evidence>
<dbReference type="GeneID" id="16076926"/>
<reference evidence="2" key="1">
    <citation type="submission" date="2009-08" db="EMBL/GenBank/DDBJ databases">
        <title>Annotation of Salpingoeca rosetta.</title>
        <authorList>
            <consortium name="The Broad Institute Genome Sequencing Platform"/>
            <person name="Russ C."/>
            <person name="Cuomo C."/>
            <person name="Burger G."/>
            <person name="Gray M.W."/>
            <person name="Holland P.W.H."/>
            <person name="King N."/>
            <person name="Lang F.B.F."/>
            <person name="Roger A.J."/>
            <person name="Ruiz-Trillo I."/>
            <person name="Young S.K."/>
            <person name="Zeng Q."/>
            <person name="Gargeya S."/>
            <person name="Alvarado L."/>
            <person name="Berlin A."/>
            <person name="Chapman S.B."/>
            <person name="Chen Z."/>
            <person name="Freedman E."/>
            <person name="Gellesch M."/>
            <person name="Goldberg J."/>
            <person name="Griggs A."/>
            <person name="Gujja S."/>
            <person name="Heilman E."/>
            <person name="Heiman D."/>
            <person name="Howarth C."/>
            <person name="Mehta T."/>
            <person name="Neiman D."/>
            <person name="Pearson M."/>
            <person name="Roberts A."/>
            <person name="Saif S."/>
            <person name="Shea T."/>
            <person name="Shenoy N."/>
            <person name="Sisk P."/>
            <person name="Stolte C."/>
            <person name="Sykes S."/>
            <person name="White J."/>
            <person name="Yandava C."/>
            <person name="Haas B."/>
            <person name="Nusbaum C."/>
            <person name="Birren B."/>
        </authorList>
    </citation>
    <scope>NUCLEOTIDE SEQUENCE [LARGE SCALE GENOMIC DNA]</scope>
    <source>
        <strain evidence="2">ATCC 50818</strain>
    </source>
</reference>
<dbReference type="InParanoid" id="F2U3G3"/>
<dbReference type="RefSeq" id="XP_004996340.1">
    <property type="nucleotide sequence ID" value="XM_004996283.1"/>
</dbReference>
<feature type="region of interest" description="Disordered" evidence="1">
    <location>
        <begin position="55"/>
        <end position="87"/>
    </location>
</feature>